<dbReference type="AlphaFoldDB" id="A0A7C9JDI9"/>
<reference evidence="1" key="1">
    <citation type="submission" date="2018-08" db="EMBL/GenBank/DDBJ databases">
        <title>Murine metabolic-syndrome-specific gut microbial biobank.</title>
        <authorList>
            <person name="Liu C."/>
        </authorList>
    </citation>
    <scope>NUCLEOTIDE SEQUENCE [LARGE SCALE GENOMIC DNA]</scope>
    <source>
        <strain evidence="1">Z82</strain>
    </source>
</reference>
<name>A0A7C9JDI9_9BACT</name>
<keyword evidence="1" id="KW-0808">Transferase</keyword>
<accession>A0A7C9JDI9</accession>
<protein>
    <submittedName>
        <fullName evidence="1">CDP-alcohol phosphatidyltransferase</fullName>
    </submittedName>
</protein>
<dbReference type="EMBL" id="QWKH01000005">
    <property type="protein sequence ID" value="NBI33754.1"/>
    <property type="molecule type" value="Genomic_DNA"/>
</dbReference>
<organism evidence="1">
    <name type="scientific">Muribaculaceae bacterium Z82</name>
    <dbReference type="NCBI Taxonomy" id="2304548"/>
    <lineage>
        <taxon>Bacteria</taxon>
        <taxon>Pseudomonadati</taxon>
        <taxon>Bacteroidota</taxon>
        <taxon>Bacteroidia</taxon>
        <taxon>Bacteroidales</taxon>
        <taxon>Muribaculaceae</taxon>
    </lineage>
</organism>
<gene>
    <name evidence="1" type="ORF">D1639_01615</name>
</gene>
<sequence length="100" mass="11254">MGMKAEEALEIAREELKTYLHANHSAYMEVDGALYYLTDANDSYWRAQDTNALNEKGHYTDASELVPTLGEFLDLPFADGKSVYDLFDSATFYASEKQVA</sequence>
<evidence type="ECO:0000313" key="1">
    <source>
        <dbReference type="EMBL" id="NBI33754.1"/>
    </source>
</evidence>
<proteinExistence type="predicted"/>
<dbReference type="GO" id="GO:0016740">
    <property type="term" value="F:transferase activity"/>
    <property type="evidence" value="ECO:0007669"/>
    <property type="project" value="UniProtKB-KW"/>
</dbReference>
<comment type="caution">
    <text evidence="1">The sequence shown here is derived from an EMBL/GenBank/DDBJ whole genome shotgun (WGS) entry which is preliminary data.</text>
</comment>